<dbReference type="PROSITE" id="PS50961">
    <property type="entry name" value="HTH_LA"/>
    <property type="match status" value="1"/>
</dbReference>
<feature type="region of interest" description="Disordered" evidence="5">
    <location>
        <begin position="203"/>
        <end position="226"/>
    </location>
</feature>
<comment type="subcellular location">
    <subcellularLocation>
        <location evidence="1">Nucleus</location>
    </subcellularLocation>
</comment>
<dbReference type="InterPro" id="IPR036388">
    <property type="entry name" value="WH-like_DNA-bd_sf"/>
</dbReference>
<dbReference type="PANTHER" id="PTHR22792">
    <property type="entry name" value="LUPUS LA PROTEIN-RELATED"/>
    <property type="match status" value="1"/>
</dbReference>
<evidence type="ECO:0000256" key="2">
    <source>
        <dbReference type="ARBA" id="ARBA00022884"/>
    </source>
</evidence>
<dbReference type="InterPro" id="IPR006630">
    <property type="entry name" value="La_HTH"/>
</dbReference>
<protein>
    <submittedName>
        <fullName evidence="8">La-related protein 6</fullName>
    </submittedName>
</protein>
<dbReference type="GO" id="GO:0003729">
    <property type="term" value="F:mRNA binding"/>
    <property type="evidence" value="ECO:0007669"/>
    <property type="project" value="TreeGrafter"/>
</dbReference>
<keyword evidence="3" id="KW-0539">Nucleus</keyword>
<evidence type="ECO:0000256" key="3">
    <source>
        <dbReference type="ARBA" id="ARBA00023242"/>
    </source>
</evidence>
<dbReference type="GO" id="GO:0005634">
    <property type="term" value="C:nucleus"/>
    <property type="evidence" value="ECO:0007669"/>
    <property type="project" value="UniProtKB-SubCell"/>
</dbReference>
<evidence type="ECO:0000313" key="8">
    <source>
        <dbReference type="EMBL" id="GIY01628.1"/>
    </source>
</evidence>
<dbReference type="InterPro" id="IPR024642">
    <property type="entry name" value="SUZ-C"/>
</dbReference>
<gene>
    <name evidence="8" type="primary">LARP6</name>
    <name evidence="8" type="ORF">CDAR_276311</name>
</gene>
<evidence type="ECO:0000256" key="5">
    <source>
        <dbReference type="SAM" id="MobiDB-lite"/>
    </source>
</evidence>
<feature type="compositionally biased region" description="Low complexity" evidence="5">
    <location>
        <begin position="204"/>
        <end position="215"/>
    </location>
</feature>
<dbReference type="GO" id="GO:0006396">
    <property type="term" value="P:RNA processing"/>
    <property type="evidence" value="ECO:0007669"/>
    <property type="project" value="InterPro"/>
</dbReference>
<dbReference type="Proteomes" id="UP001054837">
    <property type="component" value="Unassembled WGS sequence"/>
</dbReference>
<evidence type="ECO:0000259" key="7">
    <source>
        <dbReference type="PROSITE" id="PS51938"/>
    </source>
</evidence>
<dbReference type="SMART" id="SM00715">
    <property type="entry name" value="LA"/>
    <property type="match status" value="1"/>
</dbReference>
<feature type="compositionally biased region" description="Basic and acidic residues" evidence="5">
    <location>
        <begin position="216"/>
        <end position="226"/>
    </location>
</feature>
<keyword evidence="2 4" id="KW-0694">RNA-binding</keyword>
<dbReference type="InterPro" id="IPR002344">
    <property type="entry name" value="Lupus_La"/>
</dbReference>
<proteinExistence type="predicted"/>
<dbReference type="Gene3D" id="1.10.10.10">
    <property type="entry name" value="Winged helix-like DNA-binding domain superfamily/Winged helix DNA-binding domain"/>
    <property type="match status" value="1"/>
</dbReference>
<dbReference type="PROSITE" id="PS51938">
    <property type="entry name" value="SUZ_C"/>
    <property type="match status" value="1"/>
</dbReference>
<dbReference type="PRINTS" id="PR00302">
    <property type="entry name" value="LUPUSLA"/>
</dbReference>
<accession>A0AAV4PVL7</accession>
<reference evidence="8 9" key="1">
    <citation type="submission" date="2021-06" db="EMBL/GenBank/DDBJ databases">
        <title>Caerostris darwini draft genome.</title>
        <authorList>
            <person name="Kono N."/>
            <person name="Arakawa K."/>
        </authorList>
    </citation>
    <scope>NUCLEOTIDE SEQUENCE [LARGE SCALE GENOMIC DNA]</scope>
</reference>
<organism evidence="8 9">
    <name type="scientific">Caerostris darwini</name>
    <dbReference type="NCBI Taxonomy" id="1538125"/>
    <lineage>
        <taxon>Eukaryota</taxon>
        <taxon>Metazoa</taxon>
        <taxon>Ecdysozoa</taxon>
        <taxon>Arthropoda</taxon>
        <taxon>Chelicerata</taxon>
        <taxon>Arachnida</taxon>
        <taxon>Araneae</taxon>
        <taxon>Araneomorphae</taxon>
        <taxon>Entelegynae</taxon>
        <taxon>Araneoidea</taxon>
        <taxon>Araneidae</taxon>
        <taxon>Caerostris</taxon>
    </lineage>
</organism>
<dbReference type="InterPro" id="IPR045180">
    <property type="entry name" value="La_dom_prot"/>
</dbReference>
<evidence type="ECO:0000313" key="9">
    <source>
        <dbReference type="Proteomes" id="UP001054837"/>
    </source>
</evidence>
<feature type="domain" description="SUZ-C" evidence="7">
    <location>
        <begin position="284"/>
        <end position="323"/>
    </location>
</feature>
<dbReference type="InterPro" id="IPR036390">
    <property type="entry name" value="WH_DNA-bd_sf"/>
</dbReference>
<keyword evidence="9" id="KW-1185">Reference proteome</keyword>
<dbReference type="Pfam" id="PF05383">
    <property type="entry name" value="La"/>
    <property type="match status" value="1"/>
</dbReference>
<dbReference type="EMBL" id="BPLQ01003595">
    <property type="protein sequence ID" value="GIY01628.1"/>
    <property type="molecule type" value="Genomic_DNA"/>
</dbReference>
<dbReference type="PANTHER" id="PTHR22792:SF140">
    <property type="entry name" value="ACHILLES, ISOFORM A"/>
    <property type="match status" value="1"/>
</dbReference>
<dbReference type="GO" id="GO:1990904">
    <property type="term" value="C:ribonucleoprotein complex"/>
    <property type="evidence" value="ECO:0007669"/>
    <property type="project" value="InterPro"/>
</dbReference>
<dbReference type="SUPFAM" id="SSF46785">
    <property type="entry name" value="Winged helix' DNA-binding domain"/>
    <property type="match status" value="1"/>
</dbReference>
<comment type="caution">
    <text evidence="8">The sequence shown here is derived from an EMBL/GenBank/DDBJ whole genome shotgun (WGS) entry which is preliminary data.</text>
</comment>
<dbReference type="AlphaFoldDB" id="A0AAV4PVL7"/>
<dbReference type="Pfam" id="PF12901">
    <property type="entry name" value="SUZ-C"/>
    <property type="match status" value="1"/>
</dbReference>
<feature type="region of interest" description="Disordered" evidence="5">
    <location>
        <begin position="243"/>
        <end position="266"/>
    </location>
</feature>
<evidence type="ECO:0000256" key="1">
    <source>
        <dbReference type="ARBA" id="ARBA00004123"/>
    </source>
</evidence>
<evidence type="ECO:0000256" key="4">
    <source>
        <dbReference type="PROSITE-ProRule" id="PRU00332"/>
    </source>
</evidence>
<feature type="domain" description="HTH La-type RNA-binding" evidence="6">
    <location>
        <begin position="41"/>
        <end position="132"/>
    </location>
</feature>
<dbReference type="FunFam" id="1.10.10.10:FF:000158">
    <property type="entry name" value="La ribonucleoprotein domain family member 7"/>
    <property type="match status" value="1"/>
</dbReference>
<evidence type="ECO:0000259" key="6">
    <source>
        <dbReference type="PROSITE" id="PS50961"/>
    </source>
</evidence>
<sequence length="335" mass="38665">MNNDRYLIDKAHIIENKERSYEDFKAENSKTYSSQIEDKFVLPDDELSEKILKQVELLFSNSNIIKDKFLLKHIRRNKEGYVSLKLISSFRKVKALTKDWRVVAHSLQSSEKLKMNNDKTKIRRTEPLPEDDDEANSKKVIVFQLPSDTQSMEDIKVHLKKFGTVTDVLNISNPEEASLAVNHFPSSECPFVILPFDGEDSFENSSIISPSSSPNNEKHKPECRRRPTEFECSRLLEEQSKILSPSSQQFSNKKKSPRCKTSPTAHRKFETSKPLLSSTYKMNDFANTWKQRRRLTANQERKNVIIIRQPKGPDGTIGFHKGRAKANLKSHEIVQ</sequence>
<name>A0AAV4PVL7_9ARAC</name>